<keyword evidence="3" id="KW-0677">Repeat</keyword>
<dbReference type="PANTHER" id="PTHR24379:SF127">
    <property type="entry name" value="BLOODY FINGERS-RELATED"/>
    <property type="match status" value="1"/>
</dbReference>
<dbReference type="STRING" id="43041.A0A182JR55"/>
<reference evidence="10" key="1">
    <citation type="submission" date="2013-03" db="EMBL/GenBank/DDBJ databases">
        <title>The Genome Sequence of Anopheles christyi ACHKN1017.</title>
        <authorList>
            <consortium name="The Broad Institute Genomics Platform"/>
            <person name="Neafsey D.E."/>
            <person name="Besansky N."/>
            <person name="Walker B."/>
            <person name="Young S.K."/>
            <person name="Zeng Q."/>
            <person name="Gargeya S."/>
            <person name="Fitzgerald M."/>
            <person name="Haas B."/>
            <person name="Abouelleil A."/>
            <person name="Allen A.W."/>
            <person name="Alvarado L."/>
            <person name="Arachchi H.M."/>
            <person name="Berlin A.M."/>
            <person name="Chapman S.B."/>
            <person name="Gainer-Dewar J."/>
            <person name="Goldberg J."/>
            <person name="Griggs A."/>
            <person name="Gujja S."/>
            <person name="Hansen M."/>
            <person name="Howarth C."/>
            <person name="Imamovic A."/>
            <person name="Ireland A."/>
            <person name="Larimer J."/>
            <person name="McCowan C."/>
            <person name="Murphy C."/>
            <person name="Pearson M."/>
            <person name="Poon T.W."/>
            <person name="Priest M."/>
            <person name="Roberts A."/>
            <person name="Saif S."/>
            <person name="Shea T."/>
            <person name="Sisk P."/>
            <person name="Sykes S."/>
            <person name="Wortman J."/>
            <person name="Nusbaum C."/>
            <person name="Birren B."/>
        </authorList>
    </citation>
    <scope>NUCLEOTIDE SEQUENCE [LARGE SCALE GENOMIC DNA]</scope>
    <source>
        <strain evidence="10">ACHKN1017</strain>
    </source>
</reference>
<keyword evidence="5" id="KW-0862">Zinc</keyword>
<protein>
    <recommendedName>
        <fullName evidence="8">C2H2-type domain-containing protein</fullName>
    </recommendedName>
</protein>
<dbReference type="FunFam" id="3.30.160.60:FF:000145">
    <property type="entry name" value="Zinc finger protein 574"/>
    <property type="match status" value="1"/>
</dbReference>
<dbReference type="GO" id="GO:0005634">
    <property type="term" value="C:nucleus"/>
    <property type="evidence" value="ECO:0007669"/>
    <property type="project" value="UniProtKB-SubCell"/>
</dbReference>
<name>A0A182JR55_9DIPT</name>
<evidence type="ECO:0000313" key="10">
    <source>
        <dbReference type="Proteomes" id="UP000075881"/>
    </source>
</evidence>
<feature type="domain" description="C2H2-type" evidence="8">
    <location>
        <begin position="440"/>
        <end position="468"/>
    </location>
</feature>
<evidence type="ECO:0000256" key="7">
    <source>
        <dbReference type="PROSITE-ProRule" id="PRU00042"/>
    </source>
</evidence>
<dbReference type="SMART" id="SM00355">
    <property type="entry name" value="ZnF_C2H2"/>
    <property type="match status" value="12"/>
</dbReference>
<evidence type="ECO:0000256" key="5">
    <source>
        <dbReference type="ARBA" id="ARBA00022833"/>
    </source>
</evidence>
<feature type="domain" description="C2H2-type" evidence="8">
    <location>
        <begin position="412"/>
        <end position="439"/>
    </location>
</feature>
<evidence type="ECO:0000259" key="8">
    <source>
        <dbReference type="PROSITE" id="PS50157"/>
    </source>
</evidence>
<evidence type="ECO:0000256" key="2">
    <source>
        <dbReference type="ARBA" id="ARBA00022723"/>
    </source>
</evidence>
<organism evidence="9 10">
    <name type="scientific">Anopheles christyi</name>
    <dbReference type="NCBI Taxonomy" id="43041"/>
    <lineage>
        <taxon>Eukaryota</taxon>
        <taxon>Metazoa</taxon>
        <taxon>Ecdysozoa</taxon>
        <taxon>Arthropoda</taxon>
        <taxon>Hexapoda</taxon>
        <taxon>Insecta</taxon>
        <taxon>Pterygota</taxon>
        <taxon>Neoptera</taxon>
        <taxon>Endopterygota</taxon>
        <taxon>Diptera</taxon>
        <taxon>Nematocera</taxon>
        <taxon>Culicoidea</taxon>
        <taxon>Culicidae</taxon>
        <taxon>Anophelinae</taxon>
        <taxon>Anopheles</taxon>
    </lineage>
</organism>
<keyword evidence="2" id="KW-0479">Metal-binding</keyword>
<sequence>MTTELCPTTCRFCLACDVTTRCFFEAFSSEKQQQLQALLGIEILPSDEYSNVCTECENNIGFVHSIVKGIQSVNKLFHALRYVNKLQQNDVNDAKSLNGSEGPSLSIAPDIKIERFDSSDEEYLYEFDDGSQDEADNTVEANDQDPKQKCFICNSYLDPNLPLRNHHESHHEYVVVPSRCEKCWIKLVNIYDWNDHLRDHHFPFGCLYCAKVFESQTASEQHRNNCAGYRCGGCNQSFAFLHQLLKHNSCEAEDDQRVQNVCHLLNTENQVEEQNEPSKCLICNEECKGNDELYQHIEDTHADLDVKLHQCDRCLKHFFSLNGVRQHRASHTKRTFRPNPKTSQCHSKGPNECFICRAEFKFNRNLLKHLETAHAEVSVKLFRCLLCNHKFTTKAKMEKHKYNTHQKRQPRYCCSYCGRTFNKRLMLVDHENVHRGLKTYHCSPCSRDFMYKSSYDRHMQVVHSDTKNFTCEFCHKSFKRSTTLTVHMRLHTGEKPYVCGFCGRQFTDASSFRKHKLKEHTDGSG</sequence>
<proteinExistence type="predicted"/>
<dbReference type="FunFam" id="3.30.160.60:FF:000176">
    <property type="entry name" value="zinc finger protein 70"/>
    <property type="match status" value="1"/>
</dbReference>
<dbReference type="GO" id="GO:0000977">
    <property type="term" value="F:RNA polymerase II transcription regulatory region sequence-specific DNA binding"/>
    <property type="evidence" value="ECO:0007669"/>
    <property type="project" value="TreeGrafter"/>
</dbReference>
<comment type="subcellular location">
    <subcellularLocation>
        <location evidence="1">Nucleus</location>
    </subcellularLocation>
</comment>
<keyword evidence="10" id="KW-1185">Reference proteome</keyword>
<dbReference type="VEuPathDB" id="VectorBase:ACHR000987"/>
<dbReference type="PANTHER" id="PTHR24379">
    <property type="entry name" value="KRAB AND ZINC FINGER DOMAIN-CONTAINING"/>
    <property type="match status" value="1"/>
</dbReference>
<keyword evidence="6" id="KW-0539">Nucleus</keyword>
<evidence type="ECO:0000313" key="9">
    <source>
        <dbReference type="EnsemblMetazoa" id="ACHR000987-PA"/>
    </source>
</evidence>
<evidence type="ECO:0000256" key="1">
    <source>
        <dbReference type="ARBA" id="ARBA00004123"/>
    </source>
</evidence>
<accession>A0A182JR55</accession>
<keyword evidence="4 7" id="KW-0863">Zinc-finger</keyword>
<dbReference type="Gene3D" id="3.30.160.60">
    <property type="entry name" value="Classic Zinc Finger"/>
    <property type="match status" value="5"/>
</dbReference>
<reference evidence="9" key="2">
    <citation type="submission" date="2020-05" db="UniProtKB">
        <authorList>
            <consortium name="EnsemblMetazoa"/>
        </authorList>
    </citation>
    <scope>IDENTIFICATION</scope>
    <source>
        <strain evidence="9">ACHKN1017</strain>
    </source>
</reference>
<dbReference type="PROSITE" id="PS50157">
    <property type="entry name" value="ZINC_FINGER_C2H2_2"/>
    <property type="match status" value="6"/>
</dbReference>
<dbReference type="EnsemblMetazoa" id="ACHR000987-RA">
    <property type="protein sequence ID" value="ACHR000987-PA"/>
    <property type="gene ID" value="ACHR000987"/>
</dbReference>
<dbReference type="GO" id="GO:0000981">
    <property type="term" value="F:DNA-binding transcription factor activity, RNA polymerase II-specific"/>
    <property type="evidence" value="ECO:0007669"/>
    <property type="project" value="TreeGrafter"/>
</dbReference>
<feature type="domain" description="C2H2-type" evidence="8">
    <location>
        <begin position="309"/>
        <end position="336"/>
    </location>
</feature>
<dbReference type="SUPFAM" id="SSF57667">
    <property type="entry name" value="beta-beta-alpha zinc fingers"/>
    <property type="match status" value="2"/>
</dbReference>
<dbReference type="GO" id="GO:0008270">
    <property type="term" value="F:zinc ion binding"/>
    <property type="evidence" value="ECO:0007669"/>
    <property type="project" value="UniProtKB-KW"/>
</dbReference>
<evidence type="ECO:0000256" key="3">
    <source>
        <dbReference type="ARBA" id="ARBA00022737"/>
    </source>
</evidence>
<dbReference type="AlphaFoldDB" id="A0A182JR55"/>
<evidence type="ECO:0000256" key="6">
    <source>
        <dbReference type="ARBA" id="ARBA00023242"/>
    </source>
</evidence>
<dbReference type="Proteomes" id="UP000075881">
    <property type="component" value="Unassembled WGS sequence"/>
</dbReference>
<feature type="domain" description="C2H2-type" evidence="8">
    <location>
        <begin position="497"/>
        <end position="525"/>
    </location>
</feature>
<feature type="domain" description="C2H2-type" evidence="8">
    <location>
        <begin position="382"/>
        <end position="410"/>
    </location>
</feature>
<evidence type="ECO:0000256" key="4">
    <source>
        <dbReference type="ARBA" id="ARBA00022771"/>
    </source>
</evidence>
<dbReference type="InterPro" id="IPR013087">
    <property type="entry name" value="Znf_C2H2_type"/>
</dbReference>
<feature type="domain" description="C2H2-type" evidence="8">
    <location>
        <begin position="469"/>
        <end position="496"/>
    </location>
</feature>
<dbReference type="Pfam" id="PF00096">
    <property type="entry name" value="zf-C2H2"/>
    <property type="match status" value="2"/>
</dbReference>
<dbReference type="PROSITE" id="PS00028">
    <property type="entry name" value="ZINC_FINGER_C2H2_1"/>
    <property type="match status" value="6"/>
</dbReference>
<dbReference type="InterPro" id="IPR036236">
    <property type="entry name" value="Znf_C2H2_sf"/>
</dbReference>